<protein>
    <recommendedName>
        <fullName evidence="3">Secreted glycoprotein</fullName>
    </recommendedName>
</protein>
<comment type="caution">
    <text evidence="1">The sequence shown here is derived from an EMBL/GenBank/DDBJ whole genome shotgun (WGS) entry which is preliminary data.</text>
</comment>
<evidence type="ECO:0000313" key="1">
    <source>
        <dbReference type="EMBL" id="MBX0322045.1"/>
    </source>
</evidence>
<dbReference type="AlphaFoldDB" id="A0AAW4PLP0"/>
<gene>
    <name evidence="1" type="ORF">EGH21_03260</name>
</gene>
<name>A0AAW4PLP0_9EURY</name>
<organism evidence="1 2">
    <name type="scientific">Haloarcula rubra</name>
    <dbReference type="NCBI Taxonomy" id="2487747"/>
    <lineage>
        <taxon>Archaea</taxon>
        <taxon>Methanobacteriati</taxon>
        <taxon>Methanobacteriota</taxon>
        <taxon>Stenosarchaea group</taxon>
        <taxon>Halobacteria</taxon>
        <taxon>Halobacteriales</taxon>
        <taxon>Haloarculaceae</taxon>
        <taxon>Haloarcula</taxon>
    </lineage>
</organism>
<reference evidence="1 2" key="1">
    <citation type="submission" date="2021-06" db="EMBL/GenBank/DDBJ databases">
        <title>Halomicroarcula sp. a new haloarchaeum isolated from saline soil.</title>
        <authorList>
            <person name="Duran-Viseras A."/>
            <person name="Sanchez-Porro C."/>
            <person name="Ventosa A."/>
        </authorList>
    </citation>
    <scope>NUCLEOTIDE SEQUENCE [LARGE SCALE GENOMIC DNA]</scope>
    <source>
        <strain evidence="1 2">F13</strain>
    </source>
</reference>
<proteinExistence type="predicted"/>
<dbReference type="Proteomes" id="UP001430377">
    <property type="component" value="Unassembled WGS sequence"/>
</dbReference>
<evidence type="ECO:0000313" key="2">
    <source>
        <dbReference type="Proteomes" id="UP001430377"/>
    </source>
</evidence>
<dbReference type="Pfam" id="PF23924">
    <property type="entry name" value="DUF7263"/>
    <property type="match status" value="1"/>
</dbReference>
<keyword evidence="2" id="KW-1185">Reference proteome</keyword>
<dbReference type="InterPro" id="IPR055687">
    <property type="entry name" value="DUF7263"/>
</dbReference>
<accession>A0AAW4PLP0</accession>
<evidence type="ECO:0008006" key="3">
    <source>
        <dbReference type="Google" id="ProtNLM"/>
    </source>
</evidence>
<sequence length="229" mass="24174">MRGESTPPTRRAQTTLPAVGIALVLLTVVTALGLAMAESAIAGADRTPDERRAAAATADRLVDADGPLTDRANVLNQSRVAAFDATALRRASPPAREYAVTVELGGRRLAATGDSTGGTTIRRLVLVERRTRATVDPDGRRVTLPRRAENATVTITPPPGTSVWTVRANDRVLLHDDGGLRGTFTVGLPAYETTRLTFQTAGQLPDGSVRVAYNAPRTTKATLAVTVDV</sequence>
<dbReference type="EMBL" id="RKLR01000001">
    <property type="protein sequence ID" value="MBX0322045.1"/>
    <property type="molecule type" value="Genomic_DNA"/>
</dbReference>